<feature type="transmembrane region" description="Helical" evidence="1">
    <location>
        <begin position="33"/>
        <end position="55"/>
    </location>
</feature>
<keyword evidence="3" id="KW-1185">Reference proteome</keyword>
<accession>A0A1H8GPB2</accession>
<reference evidence="2 3" key="1">
    <citation type="submission" date="2016-10" db="EMBL/GenBank/DDBJ databases">
        <authorList>
            <person name="de Groot N.N."/>
        </authorList>
    </citation>
    <scope>NUCLEOTIDE SEQUENCE [LARGE SCALE GENOMIC DNA]</scope>
    <source>
        <strain evidence="2 3">CGMCC 1.10836</strain>
    </source>
</reference>
<evidence type="ECO:0000313" key="2">
    <source>
        <dbReference type="EMBL" id="SEN45852.1"/>
    </source>
</evidence>
<dbReference type="EMBL" id="FOCO01000014">
    <property type="protein sequence ID" value="SEN45852.1"/>
    <property type="molecule type" value="Genomic_DNA"/>
</dbReference>
<dbReference type="Pfam" id="PF20134">
    <property type="entry name" value="DUF6524"/>
    <property type="match status" value="1"/>
</dbReference>
<dbReference type="AlphaFoldDB" id="A0A1H8GPB2"/>
<gene>
    <name evidence="2" type="ORF">SAMN05216227_101483</name>
</gene>
<protein>
    <submittedName>
        <fullName evidence="2">Uncharacterized protein</fullName>
    </submittedName>
</protein>
<keyword evidence="1" id="KW-0472">Membrane</keyword>
<dbReference type="STRING" id="1077947.SAMN05216227_101483"/>
<feature type="transmembrane region" description="Helical" evidence="1">
    <location>
        <begin position="94"/>
        <end position="116"/>
    </location>
</feature>
<dbReference type="Proteomes" id="UP000183002">
    <property type="component" value="Unassembled WGS sequence"/>
</dbReference>
<keyword evidence="1" id="KW-0812">Transmembrane</keyword>
<evidence type="ECO:0000256" key="1">
    <source>
        <dbReference type="SAM" id="Phobius"/>
    </source>
</evidence>
<evidence type="ECO:0000313" key="3">
    <source>
        <dbReference type="Proteomes" id="UP000183002"/>
    </source>
</evidence>
<feature type="transmembrane region" description="Helical" evidence="1">
    <location>
        <begin position="62"/>
        <end position="82"/>
    </location>
</feature>
<organism evidence="2 3">
    <name type="scientific">Pseudorhodobacter antarcticus</name>
    <dbReference type="NCBI Taxonomy" id="1077947"/>
    <lineage>
        <taxon>Bacteria</taxon>
        <taxon>Pseudomonadati</taxon>
        <taxon>Pseudomonadota</taxon>
        <taxon>Alphaproteobacteria</taxon>
        <taxon>Rhodobacterales</taxon>
        <taxon>Paracoccaceae</taxon>
        <taxon>Pseudorhodobacter</taxon>
    </lineage>
</organism>
<dbReference type="RefSeq" id="WP_050520924.1">
    <property type="nucleotide sequence ID" value="NZ_FOCO01000014.1"/>
</dbReference>
<sequence>MVFLVRWLGAFALLAVTFNPTPWSFTRWAQAQYTTQLSLVVLFGLLLTVAYLIYLAATLRSLGLFGMLLVAAVFGAVIWVLVDWGVLATTNSAMNIWLGILALSRVLGIGLSWSILSQRLSGQATVDKVDD</sequence>
<keyword evidence="1" id="KW-1133">Transmembrane helix</keyword>
<proteinExistence type="predicted"/>
<dbReference type="OrthoDB" id="7272344at2"/>
<name>A0A1H8GPB2_9RHOB</name>
<dbReference type="InterPro" id="IPR045387">
    <property type="entry name" value="DUF6524"/>
</dbReference>